<reference evidence="3" key="1">
    <citation type="journal article" date="2013" name="Nature">
        <title>Draft genome of the wheat A-genome progenitor Triticum urartu.</title>
        <authorList>
            <person name="Ling H.Q."/>
            <person name="Zhao S."/>
            <person name="Liu D."/>
            <person name="Wang J."/>
            <person name="Sun H."/>
            <person name="Zhang C."/>
            <person name="Fan H."/>
            <person name="Li D."/>
            <person name="Dong L."/>
            <person name="Tao Y."/>
            <person name="Gao C."/>
            <person name="Wu H."/>
            <person name="Li Y."/>
            <person name="Cui Y."/>
            <person name="Guo X."/>
            <person name="Zheng S."/>
            <person name="Wang B."/>
            <person name="Yu K."/>
            <person name="Liang Q."/>
            <person name="Yang W."/>
            <person name="Lou X."/>
            <person name="Chen J."/>
            <person name="Feng M."/>
            <person name="Jian J."/>
            <person name="Zhang X."/>
            <person name="Luo G."/>
            <person name="Jiang Y."/>
            <person name="Liu J."/>
            <person name="Wang Z."/>
            <person name="Sha Y."/>
            <person name="Zhang B."/>
            <person name="Wu H."/>
            <person name="Tang D."/>
            <person name="Shen Q."/>
            <person name="Xue P."/>
            <person name="Zou S."/>
            <person name="Wang X."/>
            <person name="Liu X."/>
            <person name="Wang F."/>
            <person name="Yang Y."/>
            <person name="An X."/>
            <person name="Dong Z."/>
            <person name="Zhang K."/>
            <person name="Zhang X."/>
            <person name="Luo M.C."/>
            <person name="Dvorak J."/>
            <person name="Tong Y."/>
            <person name="Wang J."/>
            <person name="Yang H."/>
            <person name="Li Z."/>
            <person name="Wang D."/>
            <person name="Zhang A."/>
            <person name="Wang J."/>
        </authorList>
    </citation>
    <scope>NUCLEOTIDE SEQUENCE</scope>
    <source>
        <strain evidence="3">cv. G1812</strain>
    </source>
</reference>
<dbReference type="Gramene" id="TuG1812G0100001524.01.T01">
    <property type="protein sequence ID" value="TuG1812G0100001524.01.T01"/>
    <property type="gene ID" value="TuG1812G0100001524.01"/>
</dbReference>
<evidence type="ECO:0000313" key="2">
    <source>
        <dbReference type="EnsemblPlants" id="TuG1812G0100001524.01.T01"/>
    </source>
</evidence>
<organism evidence="2 3">
    <name type="scientific">Triticum urartu</name>
    <name type="common">Red wild einkorn</name>
    <name type="synonym">Crithodium urartu</name>
    <dbReference type="NCBI Taxonomy" id="4572"/>
    <lineage>
        <taxon>Eukaryota</taxon>
        <taxon>Viridiplantae</taxon>
        <taxon>Streptophyta</taxon>
        <taxon>Embryophyta</taxon>
        <taxon>Tracheophyta</taxon>
        <taxon>Spermatophyta</taxon>
        <taxon>Magnoliopsida</taxon>
        <taxon>Liliopsida</taxon>
        <taxon>Poales</taxon>
        <taxon>Poaceae</taxon>
        <taxon>BOP clade</taxon>
        <taxon>Pooideae</taxon>
        <taxon>Triticodae</taxon>
        <taxon>Triticeae</taxon>
        <taxon>Triticinae</taxon>
        <taxon>Triticum</taxon>
    </lineage>
</organism>
<name>A0A8R7JY11_TRIUA</name>
<evidence type="ECO:0000313" key="3">
    <source>
        <dbReference type="Proteomes" id="UP000015106"/>
    </source>
</evidence>
<keyword evidence="3" id="KW-1185">Reference proteome</keyword>
<proteinExistence type="predicted"/>
<feature type="compositionally biased region" description="Low complexity" evidence="1">
    <location>
        <begin position="116"/>
        <end position="134"/>
    </location>
</feature>
<feature type="compositionally biased region" description="Polar residues" evidence="1">
    <location>
        <begin position="96"/>
        <end position="110"/>
    </location>
</feature>
<dbReference type="Proteomes" id="UP000015106">
    <property type="component" value="Chromosome 1"/>
</dbReference>
<sequence length="134" mass="14137">RRGGGSLWRLLPLAQPASRAVSAKVLPSSPILWVAGDVACRPEASLPVAAFGGEEGTRRGRRPRRRCTSCGRPRWWRTCRGDGCGRPRRVGVANGGMSNSSRRATPSSAGASWAMPTTAAVRSTPSTPPSTSII</sequence>
<dbReference type="AlphaFoldDB" id="A0A8R7JY11"/>
<accession>A0A8R7JY11</accession>
<feature type="region of interest" description="Disordered" evidence="1">
    <location>
        <begin position="92"/>
        <end position="134"/>
    </location>
</feature>
<dbReference type="EnsemblPlants" id="TuG1812G0100001524.01.T01">
    <property type="protein sequence ID" value="TuG1812G0100001524.01.T01"/>
    <property type="gene ID" value="TuG1812G0100001524.01"/>
</dbReference>
<evidence type="ECO:0000256" key="1">
    <source>
        <dbReference type="SAM" id="MobiDB-lite"/>
    </source>
</evidence>
<reference evidence="2" key="3">
    <citation type="submission" date="2022-06" db="UniProtKB">
        <authorList>
            <consortium name="EnsemblPlants"/>
        </authorList>
    </citation>
    <scope>IDENTIFICATION</scope>
</reference>
<reference evidence="2" key="2">
    <citation type="submission" date="2018-03" db="EMBL/GenBank/DDBJ databases">
        <title>The Triticum urartu genome reveals the dynamic nature of wheat genome evolution.</title>
        <authorList>
            <person name="Ling H."/>
            <person name="Ma B."/>
            <person name="Shi X."/>
            <person name="Liu H."/>
            <person name="Dong L."/>
            <person name="Sun H."/>
            <person name="Cao Y."/>
            <person name="Gao Q."/>
            <person name="Zheng S."/>
            <person name="Li Y."/>
            <person name="Yu Y."/>
            <person name="Du H."/>
            <person name="Qi M."/>
            <person name="Li Y."/>
            <person name="Yu H."/>
            <person name="Cui Y."/>
            <person name="Wang N."/>
            <person name="Chen C."/>
            <person name="Wu H."/>
            <person name="Zhao Y."/>
            <person name="Zhang J."/>
            <person name="Li Y."/>
            <person name="Zhou W."/>
            <person name="Zhang B."/>
            <person name="Hu W."/>
            <person name="Eijk M."/>
            <person name="Tang J."/>
            <person name="Witsenboer H."/>
            <person name="Zhao S."/>
            <person name="Li Z."/>
            <person name="Zhang A."/>
            <person name="Wang D."/>
            <person name="Liang C."/>
        </authorList>
    </citation>
    <scope>NUCLEOTIDE SEQUENCE [LARGE SCALE GENOMIC DNA]</scope>
    <source>
        <strain evidence="2">cv. G1812</strain>
    </source>
</reference>
<protein>
    <submittedName>
        <fullName evidence="2">Uncharacterized protein</fullName>
    </submittedName>
</protein>